<feature type="region of interest" description="Disordered" evidence="1">
    <location>
        <begin position="39"/>
        <end position="60"/>
    </location>
</feature>
<accession>A0ABQ0L505</accession>
<gene>
    <name evidence="2" type="ORF">MCHLO_03681</name>
</gene>
<reference evidence="2" key="1">
    <citation type="submission" date="2014-09" db="EMBL/GenBank/DDBJ databases">
        <title>Genome sequence of the luminous mushroom Mycena chlorophos for searching fungal bioluminescence genes.</title>
        <authorList>
            <person name="Tanaka Y."/>
            <person name="Kasuga D."/>
            <person name="Oba Y."/>
            <person name="Hase S."/>
            <person name="Sato K."/>
            <person name="Oba Y."/>
            <person name="Sakakibara Y."/>
        </authorList>
    </citation>
    <scope>NUCLEOTIDE SEQUENCE</scope>
</reference>
<name>A0ABQ0L505_MYCCL</name>
<protein>
    <submittedName>
        <fullName evidence="2">Uncharacterized protein</fullName>
    </submittedName>
</protein>
<keyword evidence="3" id="KW-1185">Reference proteome</keyword>
<sequence length="69" mass="7910">MHRVAKEEYRRTPESQGALMAVGKNLAVNFIIQHRTAPLDSGVSTPESATRRREKRAPNQRHIFWRAIA</sequence>
<dbReference type="EMBL" id="DF842145">
    <property type="protein sequence ID" value="GAT46143.1"/>
    <property type="molecule type" value="Genomic_DNA"/>
</dbReference>
<dbReference type="Proteomes" id="UP000815677">
    <property type="component" value="Unassembled WGS sequence"/>
</dbReference>
<organism evidence="2 3">
    <name type="scientific">Mycena chlorophos</name>
    <name type="common">Agaric fungus</name>
    <name type="synonym">Agaricus chlorophos</name>
    <dbReference type="NCBI Taxonomy" id="658473"/>
    <lineage>
        <taxon>Eukaryota</taxon>
        <taxon>Fungi</taxon>
        <taxon>Dikarya</taxon>
        <taxon>Basidiomycota</taxon>
        <taxon>Agaricomycotina</taxon>
        <taxon>Agaricomycetes</taxon>
        <taxon>Agaricomycetidae</taxon>
        <taxon>Agaricales</taxon>
        <taxon>Marasmiineae</taxon>
        <taxon>Mycenaceae</taxon>
        <taxon>Mycena</taxon>
    </lineage>
</organism>
<proteinExistence type="predicted"/>
<evidence type="ECO:0000313" key="3">
    <source>
        <dbReference type="Proteomes" id="UP000815677"/>
    </source>
</evidence>
<evidence type="ECO:0000313" key="2">
    <source>
        <dbReference type="EMBL" id="GAT46143.1"/>
    </source>
</evidence>
<evidence type="ECO:0000256" key="1">
    <source>
        <dbReference type="SAM" id="MobiDB-lite"/>
    </source>
</evidence>